<dbReference type="Proteomes" id="UP000001116">
    <property type="component" value="Chromosome"/>
</dbReference>
<dbReference type="GO" id="GO:0051537">
    <property type="term" value="F:2 iron, 2 sulfur cluster binding"/>
    <property type="evidence" value="ECO:0007669"/>
    <property type="project" value="UniProtKB-KW"/>
</dbReference>
<accession>A6W9A7</accession>
<dbReference type="GO" id="GO:0016705">
    <property type="term" value="F:oxidoreductase activity, acting on paired donors, with incorporation or reduction of molecular oxygen"/>
    <property type="evidence" value="ECO:0007669"/>
    <property type="project" value="UniProtKB-ARBA"/>
</dbReference>
<gene>
    <name evidence="13" type="ordered locus">Krad_1910</name>
</gene>
<dbReference type="OrthoDB" id="147178at2"/>
<dbReference type="EMBL" id="CP000750">
    <property type="protein sequence ID" value="ABS03396.1"/>
    <property type="molecule type" value="Genomic_DNA"/>
</dbReference>
<evidence type="ECO:0000256" key="10">
    <source>
        <dbReference type="SAM" id="MobiDB-lite"/>
    </source>
</evidence>
<organism evidence="13 14">
    <name type="scientific">Kineococcus radiotolerans (strain ATCC BAA-149 / DSM 14245 / SRS30216)</name>
    <dbReference type="NCBI Taxonomy" id="266940"/>
    <lineage>
        <taxon>Bacteria</taxon>
        <taxon>Bacillati</taxon>
        <taxon>Actinomycetota</taxon>
        <taxon>Actinomycetes</taxon>
        <taxon>Kineosporiales</taxon>
        <taxon>Kineosporiaceae</taxon>
        <taxon>Kineococcus</taxon>
    </lineage>
</organism>
<evidence type="ECO:0000256" key="5">
    <source>
        <dbReference type="ARBA" id="ARBA00023004"/>
    </source>
</evidence>
<evidence type="ECO:0000256" key="11">
    <source>
        <dbReference type="SAM" id="SignalP"/>
    </source>
</evidence>
<evidence type="ECO:0000256" key="6">
    <source>
        <dbReference type="ARBA" id="ARBA00023014"/>
    </source>
</evidence>
<name>A6W9A7_KINRD</name>
<dbReference type="HOGENOM" id="CLU_055690_1_4_11"/>
<keyword evidence="6" id="KW-0411">Iron-sulfur</keyword>
<dbReference type="PROSITE" id="PS51318">
    <property type="entry name" value="TAT"/>
    <property type="match status" value="1"/>
</dbReference>
<dbReference type="Pfam" id="PF00355">
    <property type="entry name" value="Rieske"/>
    <property type="match status" value="1"/>
</dbReference>
<sequence>MDDARHPQPPARTGLSRRRALTVGGALGLGPALAACGDDATTGTEPGTPASSTSSSTPSGSSSTSAGPAPAGTGAALTTVSAVPVGSALLVEGGGGAPVVVAQPTAGRIVAFSGLCTHQGCAVAVAGQELDCPCHGSRFDALTGAVLQGPATDPLTPYEVRVDGDSVVAAT</sequence>
<protein>
    <recommendedName>
        <fullName evidence="2">Cytochrome bc1 complex Rieske iron-sulfur subunit</fullName>
    </recommendedName>
    <alternativeName>
        <fullName evidence="8">Cytochrome bc1 reductase complex subunit QcrA</fullName>
    </alternativeName>
</protein>
<comment type="cofactor">
    <cofactor evidence="9">
        <name>[2Fe-2S] cluster</name>
        <dbReference type="ChEBI" id="CHEBI:190135"/>
    </cofactor>
</comment>
<dbReference type="eggNOG" id="COG2146">
    <property type="taxonomic scope" value="Bacteria"/>
</dbReference>
<dbReference type="GO" id="GO:0016020">
    <property type="term" value="C:membrane"/>
    <property type="evidence" value="ECO:0007669"/>
    <property type="project" value="InterPro"/>
</dbReference>
<evidence type="ECO:0000256" key="1">
    <source>
        <dbReference type="ARBA" id="ARBA00002494"/>
    </source>
</evidence>
<feature type="region of interest" description="Disordered" evidence="10">
    <location>
        <begin position="1"/>
        <end position="22"/>
    </location>
</feature>
<evidence type="ECO:0000256" key="9">
    <source>
        <dbReference type="ARBA" id="ARBA00034078"/>
    </source>
</evidence>
<keyword evidence="4" id="KW-0479">Metal-binding</keyword>
<dbReference type="GO" id="GO:0046872">
    <property type="term" value="F:metal ion binding"/>
    <property type="evidence" value="ECO:0007669"/>
    <property type="project" value="UniProtKB-KW"/>
</dbReference>
<keyword evidence="7" id="KW-1015">Disulfide bond</keyword>
<evidence type="ECO:0000313" key="14">
    <source>
        <dbReference type="Proteomes" id="UP000001116"/>
    </source>
</evidence>
<dbReference type="AlphaFoldDB" id="A6W9A7"/>
<dbReference type="PROSITE" id="PS51296">
    <property type="entry name" value="RIESKE"/>
    <property type="match status" value="1"/>
</dbReference>
<dbReference type="PANTHER" id="PTHR10134">
    <property type="entry name" value="CYTOCHROME B-C1 COMPLEX SUBUNIT RIESKE, MITOCHONDRIAL"/>
    <property type="match status" value="1"/>
</dbReference>
<dbReference type="SUPFAM" id="SSF50022">
    <property type="entry name" value="ISP domain"/>
    <property type="match status" value="1"/>
</dbReference>
<dbReference type="PRINTS" id="PR00162">
    <property type="entry name" value="RIESKE"/>
</dbReference>
<evidence type="ECO:0000256" key="8">
    <source>
        <dbReference type="ARBA" id="ARBA00029586"/>
    </source>
</evidence>
<evidence type="ECO:0000313" key="13">
    <source>
        <dbReference type="EMBL" id="ABS03396.1"/>
    </source>
</evidence>
<keyword evidence="14" id="KW-1185">Reference proteome</keyword>
<dbReference type="CDD" id="cd03467">
    <property type="entry name" value="Rieske"/>
    <property type="match status" value="1"/>
</dbReference>
<proteinExistence type="predicted"/>
<keyword evidence="11" id="KW-0732">Signal</keyword>
<keyword evidence="5" id="KW-0408">Iron</keyword>
<feature type="signal peptide" evidence="11">
    <location>
        <begin position="1"/>
        <end position="34"/>
    </location>
</feature>
<feature type="domain" description="Rieske" evidence="12">
    <location>
        <begin position="82"/>
        <end position="169"/>
    </location>
</feature>
<dbReference type="InterPro" id="IPR005805">
    <property type="entry name" value="Rieske_Fe-S_prot_C"/>
</dbReference>
<dbReference type="InterPro" id="IPR017941">
    <property type="entry name" value="Rieske_2Fe-2S"/>
</dbReference>
<dbReference type="RefSeq" id="WP_011981465.1">
    <property type="nucleotide sequence ID" value="NC_009664.2"/>
</dbReference>
<evidence type="ECO:0000256" key="4">
    <source>
        <dbReference type="ARBA" id="ARBA00022723"/>
    </source>
</evidence>
<feature type="region of interest" description="Disordered" evidence="10">
    <location>
        <begin position="34"/>
        <end position="74"/>
    </location>
</feature>
<evidence type="ECO:0000259" key="12">
    <source>
        <dbReference type="PROSITE" id="PS51296"/>
    </source>
</evidence>
<evidence type="ECO:0000256" key="7">
    <source>
        <dbReference type="ARBA" id="ARBA00023157"/>
    </source>
</evidence>
<dbReference type="Gene3D" id="2.102.10.10">
    <property type="entry name" value="Rieske [2Fe-2S] iron-sulphur domain"/>
    <property type="match status" value="1"/>
</dbReference>
<keyword evidence="3" id="KW-0001">2Fe-2S</keyword>
<feature type="chain" id="PRO_5002701901" description="Cytochrome bc1 complex Rieske iron-sulfur subunit" evidence="11">
    <location>
        <begin position="35"/>
        <end position="171"/>
    </location>
</feature>
<dbReference type="InterPro" id="IPR036922">
    <property type="entry name" value="Rieske_2Fe-2S_sf"/>
</dbReference>
<comment type="function">
    <text evidence="1">Iron-sulfur subunit of the cytochrome bc1 complex, an essential component of the respiratory electron transport chain required for ATP synthesis. The bc1 complex catalyzes the oxidation of menaquinol and the reduction of cytochrome c in the respiratory chain. The bc1 complex operates through a Q-cycle mechanism that couples electron transfer to generation of the proton gradient that drives ATP synthesis.</text>
</comment>
<dbReference type="KEGG" id="kra:Krad_1910"/>
<evidence type="ECO:0000256" key="3">
    <source>
        <dbReference type="ARBA" id="ARBA00022714"/>
    </source>
</evidence>
<dbReference type="GO" id="GO:0004497">
    <property type="term" value="F:monooxygenase activity"/>
    <property type="evidence" value="ECO:0007669"/>
    <property type="project" value="UniProtKB-ARBA"/>
</dbReference>
<dbReference type="STRING" id="266940.Krad_1910"/>
<evidence type="ECO:0000256" key="2">
    <source>
        <dbReference type="ARBA" id="ARBA00015816"/>
    </source>
</evidence>
<dbReference type="InterPro" id="IPR006311">
    <property type="entry name" value="TAT_signal"/>
</dbReference>
<reference evidence="14" key="1">
    <citation type="journal article" date="2008" name="PLoS ONE">
        <title>Survival in nuclear waste, extreme resistance, and potential applications gleaned from the genome sequence of Kineococcus radiotolerans SRS30216.</title>
        <authorList>
            <person name="Bagwell C.E."/>
            <person name="Bhat S."/>
            <person name="Hawkins G.M."/>
            <person name="Smith B.W."/>
            <person name="Biswas T."/>
            <person name="Hoover T.R."/>
            <person name="Saunders E."/>
            <person name="Han C.S."/>
            <person name="Tsodikov O.V."/>
            <person name="Shimkets L.J."/>
        </authorList>
    </citation>
    <scope>NUCLEOTIDE SEQUENCE [LARGE SCALE GENOMIC DNA]</scope>
    <source>
        <strain evidence="14">ATCC BAA-149 / DSM 14245 / SRS30216</strain>
    </source>
</reference>
<dbReference type="InterPro" id="IPR014349">
    <property type="entry name" value="Rieske_Fe-S_prot"/>
</dbReference>